<dbReference type="RefSeq" id="XP_015205159.1">
    <property type="nucleotide sequence ID" value="XM_015349673.1"/>
</dbReference>
<sequence length="298" mass="33244">MYVSYLLDKDSSMYSNSVRHPSLNLNPQNFVPPPPQYSDFAGYHHVSGINNDPHHGQTTGTWSPAYAPAREDWPTYAPGTGPSTSNPGQITFSPPDYNPVQPPGPGILPSPLNSSVGQLSPTSSQRRNPYEWMRRSAPPTTMGGEHYEIEDFDVRSLTAPIDKSRKLCKHEGFPIPAAAFLYGGKTRTKDKYRVVYTDHQRLELEKEFHYSRYITIRRKAELAAALGLSERQVKIWFQNRRAKERKMNKKKMQQSQQASTTTPTPPGVGSTGNVAMVSSSSGLVSPSIPMTVKEEYLS</sequence>
<feature type="region of interest" description="Disordered" evidence="8">
    <location>
        <begin position="50"/>
        <end position="128"/>
    </location>
</feature>
<reference evidence="10" key="3">
    <citation type="submission" date="2025-09" db="UniProtKB">
        <authorList>
            <consortium name="Ensembl"/>
        </authorList>
    </citation>
    <scope>IDENTIFICATION</scope>
</reference>
<dbReference type="GO" id="GO:0000981">
    <property type="term" value="F:DNA-binding transcription factor activity, RNA polymerase II-specific"/>
    <property type="evidence" value="ECO:0007669"/>
    <property type="project" value="InterPro"/>
</dbReference>
<dbReference type="PANTHER" id="PTHR24332">
    <property type="entry name" value="HOMEOBOX PROTEIN CDX"/>
    <property type="match status" value="1"/>
</dbReference>
<dbReference type="GO" id="GO:0009948">
    <property type="term" value="P:anterior/posterior axis specification"/>
    <property type="evidence" value="ECO:0000318"/>
    <property type="project" value="GO_Central"/>
</dbReference>
<evidence type="ECO:0000313" key="10">
    <source>
        <dbReference type="Ensembl" id="ENSLOCP00000013645.1"/>
    </source>
</evidence>
<evidence type="ECO:0000256" key="5">
    <source>
        <dbReference type="ARBA" id="ARBA00023242"/>
    </source>
</evidence>
<dbReference type="GO" id="GO:0006357">
    <property type="term" value="P:regulation of transcription by RNA polymerase II"/>
    <property type="evidence" value="ECO:0000318"/>
    <property type="project" value="GO_Central"/>
</dbReference>
<dbReference type="Pfam" id="PF04731">
    <property type="entry name" value="Caudal_act"/>
    <property type="match status" value="1"/>
</dbReference>
<dbReference type="Bgee" id="ENSLOCG00000011109">
    <property type="expression patterns" value="Expressed in intestine and 2 other cell types or tissues"/>
</dbReference>
<dbReference type="Ensembl" id="ENSLOCT00000013674.1">
    <property type="protein sequence ID" value="ENSLOCP00000013645.1"/>
    <property type="gene ID" value="ENSLOCG00000011109.1"/>
</dbReference>
<evidence type="ECO:0000256" key="8">
    <source>
        <dbReference type="SAM" id="MobiDB-lite"/>
    </source>
</evidence>
<keyword evidence="11" id="KW-1185">Reference proteome</keyword>
<feature type="compositionally biased region" description="Polar residues" evidence="8">
    <location>
        <begin position="111"/>
        <end position="127"/>
    </location>
</feature>
<feature type="DNA-binding region" description="Homeobox" evidence="6">
    <location>
        <begin position="189"/>
        <end position="248"/>
    </location>
</feature>
<feature type="region of interest" description="Disordered" evidence="8">
    <location>
        <begin position="244"/>
        <end position="298"/>
    </location>
</feature>
<protein>
    <submittedName>
        <fullName evidence="10">Caudal type homeobox 1a</fullName>
    </submittedName>
</protein>
<dbReference type="Pfam" id="PF00046">
    <property type="entry name" value="Homeodomain"/>
    <property type="match status" value="1"/>
</dbReference>
<dbReference type="InParanoid" id="W5MZ36"/>
<dbReference type="FunFam" id="1.10.10.60:FF:000089">
    <property type="entry name" value="Caudal type homeobox 4"/>
    <property type="match status" value="1"/>
</dbReference>
<evidence type="ECO:0000256" key="7">
    <source>
        <dbReference type="RuleBase" id="RU000682"/>
    </source>
</evidence>
<dbReference type="AlphaFoldDB" id="W5MZ36"/>
<dbReference type="InterPro" id="IPR000047">
    <property type="entry name" value="HTH_motif"/>
</dbReference>
<feature type="compositionally biased region" description="Low complexity" evidence="8">
    <location>
        <begin position="253"/>
        <end position="287"/>
    </location>
</feature>
<dbReference type="InterPro" id="IPR006820">
    <property type="entry name" value="Caudal_activation_dom"/>
</dbReference>
<feature type="compositionally biased region" description="Pro residues" evidence="8">
    <location>
        <begin position="96"/>
        <end position="108"/>
    </location>
</feature>
<dbReference type="OMA" id="PYEWIRR"/>
<evidence type="ECO:0000313" key="11">
    <source>
        <dbReference type="Proteomes" id="UP000018468"/>
    </source>
</evidence>
<dbReference type="GO" id="GO:0003700">
    <property type="term" value="F:DNA-binding transcription factor activity"/>
    <property type="evidence" value="ECO:0000318"/>
    <property type="project" value="GO_Central"/>
</dbReference>
<feature type="compositionally biased region" description="Polar residues" evidence="8">
    <location>
        <begin position="81"/>
        <end position="92"/>
    </location>
</feature>
<reference evidence="11" key="1">
    <citation type="submission" date="2011-12" db="EMBL/GenBank/DDBJ databases">
        <title>The Draft Genome of Lepisosteus oculatus.</title>
        <authorList>
            <consortium name="The Broad Institute Genome Assembly &amp; Analysis Group"/>
            <consortium name="Computational R&amp;D Group"/>
            <consortium name="and Sequencing Platform"/>
            <person name="Di Palma F."/>
            <person name="Alfoldi J."/>
            <person name="Johnson J."/>
            <person name="Berlin A."/>
            <person name="Gnerre S."/>
            <person name="Jaffe D."/>
            <person name="MacCallum I."/>
            <person name="Young S."/>
            <person name="Walker B.J."/>
            <person name="Lander E.S."/>
            <person name="Lindblad-Toh K."/>
        </authorList>
    </citation>
    <scope>NUCLEOTIDE SEQUENCE [LARGE SCALE GENOMIC DNA]</scope>
</reference>
<evidence type="ECO:0000256" key="2">
    <source>
        <dbReference type="ARBA" id="ARBA00010341"/>
    </source>
</evidence>
<accession>W5MZ36</accession>
<evidence type="ECO:0000256" key="3">
    <source>
        <dbReference type="ARBA" id="ARBA00023125"/>
    </source>
</evidence>
<proteinExistence type="inferred from homology"/>
<dbReference type="Gene3D" id="1.10.10.60">
    <property type="entry name" value="Homeodomain-like"/>
    <property type="match status" value="1"/>
</dbReference>
<dbReference type="InterPro" id="IPR047152">
    <property type="entry name" value="Caudal_homeobox"/>
</dbReference>
<dbReference type="eggNOG" id="KOG0848">
    <property type="taxonomic scope" value="Eukaryota"/>
</dbReference>
<dbReference type="PANTHER" id="PTHR24332:SF16">
    <property type="entry name" value="HOMEOBOX PROTEIN CDX-1"/>
    <property type="match status" value="1"/>
</dbReference>
<feature type="domain" description="Homeobox" evidence="9">
    <location>
        <begin position="187"/>
        <end position="247"/>
    </location>
</feature>
<keyword evidence="5 6" id="KW-0539">Nucleus</keyword>
<evidence type="ECO:0000256" key="4">
    <source>
        <dbReference type="ARBA" id="ARBA00023155"/>
    </source>
</evidence>
<dbReference type="HOGENOM" id="CLU_073177_1_0_1"/>
<dbReference type="GO" id="GO:0030154">
    <property type="term" value="P:cell differentiation"/>
    <property type="evidence" value="ECO:0000318"/>
    <property type="project" value="GO_Central"/>
</dbReference>
<dbReference type="GeneTree" id="ENSGT00940000164078"/>
<evidence type="ECO:0000259" key="9">
    <source>
        <dbReference type="PROSITE" id="PS50071"/>
    </source>
</evidence>
<dbReference type="PRINTS" id="PR00031">
    <property type="entry name" value="HTHREPRESSR"/>
</dbReference>
<comment type="subcellular location">
    <subcellularLocation>
        <location evidence="1 6 7">Nucleus</location>
    </subcellularLocation>
</comment>
<dbReference type="GO" id="GO:0005634">
    <property type="term" value="C:nucleus"/>
    <property type="evidence" value="ECO:0000318"/>
    <property type="project" value="GO_Central"/>
</dbReference>
<dbReference type="CDD" id="cd00086">
    <property type="entry name" value="homeodomain"/>
    <property type="match status" value="1"/>
</dbReference>
<dbReference type="InterPro" id="IPR020479">
    <property type="entry name" value="HD_metazoa"/>
</dbReference>
<organism evidence="10 11">
    <name type="scientific">Lepisosteus oculatus</name>
    <name type="common">Spotted gar</name>
    <dbReference type="NCBI Taxonomy" id="7918"/>
    <lineage>
        <taxon>Eukaryota</taxon>
        <taxon>Metazoa</taxon>
        <taxon>Chordata</taxon>
        <taxon>Craniata</taxon>
        <taxon>Vertebrata</taxon>
        <taxon>Euteleostomi</taxon>
        <taxon>Actinopterygii</taxon>
        <taxon>Neopterygii</taxon>
        <taxon>Holostei</taxon>
        <taxon>Semionotiformes</taxon>
        <taxon>Lepisosteidae</taxon>
        <taxon>Lepisosteus</taxon>
    </lineage>
</organism>
<dbReference type="OrthoDB" id="6159439at2759"/>
<evidence type="ECO:0000256" key="1">
    <source>
        <dbReference type="ARBA" id="ARBA00004123"/>
    </source>
</evidence>
<name>W5MZ36_LEPOC</name>
<dbReference type="EMBL" id="AHAT01005335">
    <property type="status" value="NOT_ANNOTATED_CDS"/>
    <property type="molecule type" value="Genomic_DNA"/>
</dbReference>
<dbReference type="SUPFAM" id="SSF46689">
    <property type="entry name" value="Homeodomain-like"/>
    <property type="match status" value="1"/>
</dbReference>
<keyword evidence="4 6" id="KW-0371">Homeobox</keyword>
<dbReference type="PRINTS" id="PR00024">
    <property type="entry name" value="HOMEOBOX"/>
</dbReference>
<dbReference type="InterPro" id="IPR017970">
    <property type="entry name" value="Homeobox_CS"/>
</dbReference>
<keyword evidence="3 6" id="KW-0238">DNA-binding</keyword>
<dbReference type="FunCoup" id="W5MZ36">
    <property type="interactions" value="31"/>
</dbReference>
<dbReference type="GO" id="GO:0009880">
    <property type="term" value="P:embryonic pattern specification"/>
    <property type="evidence" value="ECO:0000318"/>
    <property type="project" value="GO_Central"/>
</dbReference>
<comment type="similarity">
    <text evidence="2">Belongs to the Caudal homeobox family.</text>
</comment>
<dbReference type="PROSITE" id="PS00027">
    <property type="entry name" value="HOMEOBOX_1"/>
    <property type="match status" value="1"/>
</dbReference>
<dbReference type="Proteomes" id="UP000018468">
    <property type="component" value="Linkage group LG6"/>
</dbReference>
<dbReference type="PROSITE" id="PS50071">
    <property type="entry name" value="HOMEOBOX_2"/>
    <property type="match status" value="1"/>
</dbReference>
<reference evidence="10" key="2">
    <citation type="submission" date="2025-08" db="UniProtKB">
        <authorList>
            <consortium name="Ensembl"/>
        </authorList>
    </citation>
    <scope>IDENTIFICATION</scope>
</reference>
<dbReference type="InterPro" id="IPR009057">
    <property type="entry name" value="Homeodomain-like_sf"/>
</dbReference>
<dbReference type="GO" id="GO:0048565">
    <property type="term" value="P:digestive tract development"/>
    <property type="evidence" value="ECO:0000318"/>
    <property type="project" value="GO_Central"/>
</dbReference>
<dbReference type="CTD" id="100004956"/>
<dbReference type="SMART" id="SM00389">
    <property type="entry name" value="HOX"/>
    <property type="match status" value="1"/>
</dbReference>
<dbReference type="GO" id="GO:0000977">
    <property type="term" value="F:RNA polymerase II transcription regulatory region sequence-specific DNA binding"/>
    <property type="evidence" value="ECO:0000318"/>
    <property type="project" value="GO_Central"/>
</dbReference>
<dbReference type="GeneID" id="102696904"/>
<evidence type="ECO:0000256" key="6">
    <source>
        <dbReference type="PROSITE-ProRule" id="PRU00108"/>
    </source>
</evidence>
<dbReference type="InterPro" id="IPR001356">
    <property type="entry name" value="HD"/>
</dbReference>